<dbReference type="KEGG" id="gbr:Gbro_2525"/>
<evidence type="ECO:0000313" key="1">
    <source>
        <dbReference type="EMBL" id="ACY21766.1"/>
    </source>
</evidence>
<dbReference type="Gene3D" id="3.40.50.1000">
    <property type="entry name" value="HAD superfamily/HAD-like"/>
    <property type="match status" value="1"/>
</dbReference>
<dbReference type="SFLD" id="SFLDS00003">
    <property type="entry name" value="Haloacid_Dehalogenase"/>
    <property type="match status" value="1"/>
</dbReference>
<dbReference type="GO" id="GO:0016791">
    <property type="term" value="F:phosphatase activity"/>
    <property type="evidence" value="ECO:0007669"/>
    <property type="project" value="UniProtKB-ARBA"/>
</dbReference>
<proteinExistence type="predicted"/>
<protein>
    <submittedName>
        <fullName evidence="1">HAD-superfamily hydrolase, subfamily IIB</fullName>
    </submittedName>
</protein>
<reference evidence="1 2" key="2">
    <citation type="journal article" date="2010" name="Stand. Genomic Sci.">
        <title>Complete genome sequence of Gordonia bronchialis type strain (3410).</title>
        <authorList>
            <person name="Ivanova N."/>
            <person name="Sikorski J."/>
            <person name="Jando M."/>
            <person name="Lapidus A."/>
            <person name="Nolan M."/>
            <person name="Lucas S."/>
            <person name="Del Rio T.G."/>
            <person name="Tice H."/>
            <person name="Copeland A."/>
            <person name="Cheng J.F."/>
            <person name="Chen F."/>
            <person name="Bruce D."/>
            <person name="Goodwin L."/>
            <person name="Pitluck S."/>
            <person name="Mavromatis K."/>
            <person name="Ovchinnikova G."/>
            <person name="Pati A."/>
            <person name="Chen A."/>
            <person name="Palaniappan K."/>
            <person name="Land M."/>
            <person name="Hauser L."/>
            <person name="Chang Y.J."/>
            <person name="Jeffries C.D."/>
            <person name="Chain P."/>
            <person name="Saunders E."/>
            <person name="Han C."/>
            <person name="Detter J.C."/>
            <person name="Brettin T."/>
            <person name="Rohde M."/>
            <person name="Goker M."/>
            <person name="Bristow J."/>
            <person name="Eisen J.A."/>
            <person name="Markowitz V."/>
            <person name="Hugenholtz P."/>
            <person name="Klenk H.P."/>
            <person name="Kyrpides N.C."/>
        </authorList>
    </citation>
    <scope>NUCLEOTIDE SEQUENCE [LARGE SCALE GENOMIC DNA]</scope>
    <source>
        <strain evidence="2">ATCC 25592 / DSM 43247 / BCRC 13721 / JCM 3198 / KCTC 3076 / NBRC 16047 / NCTC 10667</strain>
    </source>
</reference>
<reference evidence="2" key="1">
    <citation type="submission" date="2009-10" db="EMBL/GenBank/DDBJ databases">
        <title>The complete chromosome of Gordonia bronchialis DSM 43247.</title>
        <authorList>
            <consortium name="US DOE Joint Genome Institute (JGI-PGF)"/>
            <person name="Lucas S."/>
            <person name="Copeland A."/>
            <person name="Lapidus A."/>
            <person name="Glavina del Rio T."/>
            <person name="Dalin E."/>
            <person name="Tice H."/>
            <person name="Bruce D."/>
            <person name="Goodwin L."/>
            <person name="Pitluck S."/>
            <person name="Kyrpides N."/>
            <person name="Mavromatis K."/>
            <person name="Ivanova N."/>
            <person name="Ovchinnikova G."/>
            <person name="Saunders E."/>
            <person name="Brettin T."/>
            <person name="Detter J.C."/>
            <person name="Han C."/>
            <person name="Larimer F."/>
            <person name="Land M."/>
            <person name="Hauser L."/>
            <person name="Markowitz V."/>
            <person name="Cheng J.-F."/>
            <person name="Hugenholtz P."/>
            <person name="Woyke T."/>
            <person name="Wu D."/>
            <person name="Jando M."/>
            <person name="Schneider S."/>
            <person name="Goeker M."/>
            <person name="Klenk H.-P."/>
            <person name="Eisen J.A."/>
        </authorList>
    </citation>
    <scope>NUCLEOTIDE SEQUENCE [LARGE SCALE GENOMIC DNA]</scope>
    <source>
        <strain evidence="2">ATCC 25592 / DSM 43247 / BCRC 13721 / JCM 3198 / KCTC 3076 / NBRC 16047 / NCTC 10667</strain>
    </source>
</reference>
<sequence>MTQVVRIPPVPPGVRLIVSDMDGTLLDEAKRIPEGLWPVLDELDRRGVVFCPASGRQAATLLHQLGHAVPGLVVIAENGAVVACGTEKLSVTALDDDVVAAVLDAARELESTASSDVGVVLCGPDVAFVERCDTPFLDQVRPYYYAHEVVEDLTAVPGPFVKVAIYDFGDVEDVTAPALTALPGAMEVVVSGRNWLDVMAPGVDKSVAVRAVQKSLGIGTGETMVFGDYLNDLAMIRDAEWSYAVANAHPEILAVARYLAPSNADNGVVRTIRAALGEPASR</sequence>
<dbReference type="STRING" id="526226.Gbro_2525"/>
<dbReference type="SFLD" id="SFLDG01140">
    <property type="entry name" value="C2.B:_Phosphomannomutase_and_P"/>
    <property type="match status" value="1"/>
</dbReference>
<dbReference type="PANTHER" id="PTHR10000">
    <property type="entry name" value="PHOSPHOSERINE PHOSPHATASE"/>
    <property type="match status" value="1"/>
</dbReference>
<dbReference type="Pfam" id="PF08282">
    <property type="entry name" value="Hydrolase_3"/>
    <property type="match status" value="1"/>
</dbReference>
<dbReference type="EMBL" id="CP001802">
    <property type="protein sequence ID" value="ACY21766.1"/>
    <property type="molecule type" value="Genomic_DNA"/>
</dbReference>
<dbReference type="Proteomes" id="UP000001219">
    <property type="component" value="Chromosome"/>
</dbReference>
<dbReference type="OrthoDB" id="3180855at2"/>
<dbReference type="RefSeq" id="WP_012834321.1">
    <property type="nucleotide sequence ID" value="NC_013441.1"/>
</dbReference>
<accession>D0LEP2</accession>
<gene>
    <name evidence="1" type="ordered locus">Gbro_2525</name>
</gene>
<keyword evidence="2" id="KW-1185">Reference proteome</keyword>
<dbReference type="SUPFAM" id="SSF56784">
    <property type="entry name" value="HAD-like"/>
    <property type="match status" value="1"/>
</dbReference>
<dbReference type="Gene3D" id="3.30.1240.10">
    <property type="match status" value="1"/>
</dbReference>
<keyword evidence="1" id="KW-0378">Hydrolase</keyword>
<dbReference type="CDD" id="cd07518">
    <property type="entry name" value="HAD_YbiV-Like"/>
    <property type="match status" value="1"/>
</dbReference>
<organism evidence="1 2">
    <name type="scientific">Gordonia bronchialis (strain ATCC 25592 / DSM 43247 / BCRC 13721 / JCM 3198 / KCTC 3076 / NBRC 16047 / NCTC 10667)</name>
    <name type="common">Rhodococcus bronchialis</name>
    <dbReference type="NCBI Taxonomy" id="526226"/>
    <lineage>
        <taxon>Bacteria</taxon>
        <taxon>Bacillati</taxon>
        <taxon>Actinomycetota</taxon>
        <taxon>Actinomycetes</taxon>
        <taxon>Mycobacteriales</taxon>
        <taxon>Gordoniaceae</taxon>
        <taxon>Gordonia</taxon>
    </lineage>
</organism>
<dbReference type="GO" id="GO:0000287">
    <property type="term" value="F:magnesium ion binding"/>
    <property type="evidence" value="ECO:0007669"/>
    <property type="project" value="TreeGrafter"/>
</dbReference>
<dbReference type="AlphaFoldDB" id="D0LEP2"/>
<dbReference type="InterPro" id="IPR036412">
    <property type="entry name" value="HAD-like_sf"/>
</dbReference>
<evidence type="ECO:0000313" key="2">
    <source>
        <dbReference type="Proteomes" id="UP000001219"/>
    </source>
</evidence>
<dbReference type="PANTHER" id="PTHR10000:SF8">
    <property type="entry name" value="HAD SUPERFAMILY HYDROLASE-LIKE, TYPE 3"/>
    <property type="match status" value="1"/>
</dbReference>
<dbReference type="GO" id="GO:0005829">
    <property type="term" value="C:cytosol"/>
    <property type="evidence" value="ECO:0007669"/>
    <property type="project" value="TreeGrafter"/>
</dbReference>
<dbReference type="HOGENOM" id="CLU_044146_5_1_11"/>
<dbReference type="eggNOG" id="COG0561">
    <property type="taxonomic scope" value="Bacteria"/>
</dbReference>
<name>D0LEP2_GORB4</name>
<dbReference type="InterPro" id="IPR023214">
    <property type="entry name" value="HAD_sf"/>
</dbReference>